<feature type="compositionally biased region" description="Polar residues" evidence="1">
    <location>
        <begin position="374"/>
        <end position="398"/>
    </location>
</feature>
<feature type="region of interest" description="Disordered" evidence="1">
    <location>
        <begin position="211"/>
        <end position="253"/>
    </location>
</feature>
<evidence type="ECO:0000313" key="3">
    <source>
        <dbReference type="EMBL" id="KAK3782758.1"/>
    </source>
</evidence>
<comment type="caution">
    <text evidence="3">The sequence shown here is derived from an EMBL/GenBank/DDBJ whole genome shotgun (WGS) entry which is preliminary data.</text>
</comment>
<feature type="region of interest" description="Disordered" evidence="1">
    <location>
        <begin position="525"/>
        <end position="582"/>
    </location>
</feature>
<evidence type="ECO:0000256" key="2">
    <source>
        <dbReference type="SAM" id="SignalP"/>
    </source>
</evidence>
<feature type="compositionally biased region" description="Basic and acidic residues" evidence="1">
    <location>
        <begin position="417"/>
        <end position="427"/>
    </location>
</feature>
<feature type="chain" id="PRO_5042256726" evidence="2">
    <location>
        <begin position="21"/>
        <end position="820"/>
    </location>
</feature>
<feature type="region of interest" description="Disordered" evidence="1">
    <location>
        <begin position="19"/>
        <end position="116"/>
    </location>
</feature>
<keyword evidence="2" id="KW-0732">Signal</keyword>
<feature type="compositionally biased region" description="Polar residues" evidence="1">
    <location>
        <begin position="76"/>
        <end position="87"/>
    </location>
</feature>
<feature type="compositionally biased region" description="Polar residues" evidence="1">
    <location>
        <begin position="94"/>
        <end position="116"/>
    </location>
</feature>
<feature type="compositionally biased region" description="Low complexity" evidence="1">
    <location>
        <begin position="659"/>
        <end position="670"/>
    </location>
</feature>
<accession>A0AAE1DV74</accession>
<feature type="region of interest" description="Disordered" evidence="1">
    <location>
        <begin position="611"/>
        <end position="719"/>
    </location>
</feature>
<name>A0AAE1DV74_9GAST</name>
<feature type="compositionally biased region" description="Polar residues" evidence="1">
    <location>
        <begin position="477"/>
        <end position="490"/>
    </location>
</feature>
<evidence type="ECO:0000313" key="4">
    <source>
        <dbReference type="Proteomes" id="UP001283361"/>
    </source>
</evidence>
<keyword evidence="4" id="KW-1185">Reference proteome</keyword>
<feature type="compositionally biased region" description="Polar residues" evidence="1">
    <location>
        <begin position="428"/>
        <end position="443"/>
    </location>
</feature>
<sequence length="820" mass="87940">MIEDKLKWMLVFLAVVSTSGQEQQPAITLGSSGPTPFRREPPGPQASSGPSPVFREPFSLNDSANSPENQDRSSRTRNTISSETFTGSGAPELDSQSSKNPSNSGDSTNPSRQVENQGLAGTNSINIENANGINTIVTDPEAPIILYQDDVSPQNTLNVDNARNHSGESKARNGGLQIPADASGNSRSNQNINFANTDTILINDENAQLDLPLSSERSPNSDDLSRQTSSRETSIGKMAPDVNNAIPSGNRLINSDSRQTLLDFQPGRSSLYVSVPRPLQVSSAPVCTFPQKFGEDQFELSTSEFGYPKSIVQQALKDSLAEAVLKTLTDIMYEGVMATQVTGYPRNRGVQGISLINNNLRQDRGIFGLRNPLGSASTSNGQRRPMSTSFGSLDSSFGQDDFVGSDDNFRLTSDSNEIGKGRFDDTRQPPQNRKNVDVTQDSGSRADLLSDANSKDIQGQNIEAQGSKLSSDEERGTVNQLQNNNDSADSSDPKSVKEPPSPTFSTSLSSLPTRDFGTFESFNNVNPFLQRSRGGTSLLRGNDRNNQGGTNIDRLFPPKASDMFLDTPPSPVGGEEGDAPFISYNDRQQSRNVDSPFQFNSRSLFGSLPSSPFRSSLSGGNGQGSSFGSSITGGNPQGSSLGSSLGGGSGATGVQRGISSFGPSNFGSSSRLFDNGNNNGVRSTGTSAANQGFPNPQFGFSRTFSRKKRQTSQNPDQIRVKPTCSPTYKLLRQYKNYNGACFVVMPESQGVYFAECSNSPCSGCKFEGGASRCTAERVPMWVWSYCEAGPNKGKVMPDRVQVSVTCSCKTTLCQSALNGR</sequence>
<feature type="compositionally biased region" description="Polar residues" evidence="1">
    <location>
        <begin position="671"/>
        <end position="703"/>
    </location>
</feature>
<feature type="region of interest" description="Disordered" evidence="1">
    <location>
        <begin position="371"/>
        <end position="512"/>
    </location>
</feature>
<feature type="region of interest" description="Disordered" evidence="1">
    <location>
        <begin position="154"/>
        <end position="191"/>
    </location>
</feature>
<proteinExistence type="predicted"/>
<feature type="compositionally biased region" description="Low complexity" evidence="1">
    <location>
        <begin position="503"/>
        <end position="512"/>
    </location>
</feature>
<feature type="compositionally biased region" description="Polar residues" evidence="1">
    <location>
        <begin position="451"/>
        <end position="469"/>
    </location>
</feature>
<protein>
    <submittedName>
        <fullName evidence="3">Uncharacterized protein</fullName>
    </submittedName>
</protein>
<dbReference type="AlphaFoldDB" id="A0AAE1DV74"/>
<feature type="compositionally biased region" description="Polar residues" evidence="1">
    <location>
        <begin position="525"/>
        <end position="535"/>
    </location>
</feature>
<dbReference type="Proteomes" id="UP001283361">
    <property type="component" value="Unassembled WGS sequence"/>
</dbReference>
<evidence type="ECO:0000256" key="1">
    <source>
        <dbReference type="SAM" id="MobiDB-lite"/>
    </source>
</evidence>
<reference evidence="3" key="1">
    <citation type="journal article" date="2023" name="G3 (Bethesda)">
        <title>A reference genome for the long-term kleptoplast-retaining sea slug Elysia crispata morphotype clarki.</title>
        <authorList>
            <person name="Eastman K.E."/>
            <person name="Pendleton A.L."/>
            <person name="Shaikh M.A."/>
            <person name="Suttiyut T."/>
            <person name="Ogas R."/>
            <person name="Tomko P."/>
            <person name="Gavelis G."/>
            <person name="Widhalm J.R."/>
            <person name="Wisecaver J.H."/>
        </authorList>
    </citation>
    <scope>NUCLEOTIDE SEQUENCE</scope>
    <source>
        <strain evidence="3">ECLA1</strain>
    </source>
</reference>
<feature type="signal peptide" evidence="2">
    <location>
        <begin position="1"/>
        <end position="20"/>
    </location>
</feature>
<dbReference type="EMBL" id="JAWDGP010002489">
    <property type="protein sequence ID" value="KAK3782758.1"/>
    <property type="molecule type" value="Genomic_DNA"/>
</dbReference>
<organism evidence="3 4">
    <name type="scientific">Elysia crispata</name>
    <name type="common">lettuce slug</name>
    <dbReference type="NCBI Taxonomy" id="231223"/>
    <lineage>
        <taxon>Eukaryota</taxon>
        <taxon>Metazoa</taxon>
        <taxon>Spiralia</taxon>
        <taxon>Lophotrochozoa</taxon>
        <taxon>Mollusca</taxon>
        <taxon>Gastropoda</taxon>
        <taxon>Heterobranchia</taxon>
        <taxon>Euthyneura</taxon>
        <taxon>Panpulmonata</taxon>
        <taxon>Sacoglossa</taxon>
        <taxon>Placobranchoidea</taxon>
        <taxon>Plakobranchidae</taxon>
        <taxon>Elysia</taxon>
    </lineage>
</organism>
<feature type="compositionally biased region" description="Basic and acidic residues" evidence="1">
    <location>
        <begin position="162"/>
        <end position="171"/>
    </location>
</feature>
<gene>
    <name evidence="3" type="ORF">RRG08_037755</name>
</gene>
<feature type="compositionally biased region" description="Polar residues" evidence="1">
    <location>
        <begin position="19"/>
        <end position="34"/>
    </location>
</feature>